<dbReference type="SUPFAM" id="SSF54160">
    <property type="entry name" value="Chromo domain-like"/>
    <property type="match status" value="1"/>
</dbReference>
<reference evidence="2" key="1">
    <citation type="submission" date="2023-08" db="EMBL/GenBank/DDBJ databases">
        <title>A de novo genome assembly of Solanum verrucosum Schlechtendal, a Mexican diploid species geographically isolated from the other diploid A-genome species in potato relatives.</title>
        <authorList>
            <person name="Hosaka K."/>
        </authorList>
    </citation>
    <scope>NUCLEOTIDE SEQUENCE</scope>
    <source>
        <tissue evidence="2">Young leaves</tissue>
    </source>
</reference>
<dbReference type="Pfam" id="PF24626">
    <property type="entry name" value="SH3_Tf2-1"/>
    <property type="match status" value="1"/>
</dbReference>
<dbReference type="PANTHER" id="PTHR46148">
    <property type="entry name" value="CHROMO DOMAIN-CONTAINING PROTEIN"/>
    <property type="match status" value="1"/>
</dbReference>
<dbReference type="PANTHER" id="PTHR46148:SF60">
    <property type="entry name" value="CHROMO DOMAIN-CONTAINING PROTEIN"/>
    <property type="match status" value="1"/>
</dbReference>
<organism evidence="2 3">
    <name type="scientific">Solanum verrucosum</name>
    <dbReference type="NCBI Taxonomy" id="315347"/>
    <lineage>
        <taxon>Eukaryota</taxon>
        <taxon>Viridiplantae</taxon>
        <taxon>Streptophyta</taxon>
        <taxon>Embryophyta</taxon>
        <taxon>Tracheophyta</taxon>
        <taxon>Spermatophyta</taxon>
        <taxon>Magnoliopsida</taxon>
        <taxon>eudicotyledons</taxon>
        <taxon>Gunneridae</taxon>
        <taxon>Pentapetalae</taxon>
        <taxon>asterids</taxon>
        <taxon>lamiids</taxon>
        <taxon>Solanales</taxon>
        <taxon>Solanaceae</taxon>
        <taxon>Solanoideae</taxon>
        <taxon>Solaneae</taxon>
        <taxon>Solanum</taxon>
    </lineage>
</organism>
<dbReference type="AlphaFoldDB" id="A0AAF0U075"/>
<keyword evidence="3" id="KW-1185">Reference proteome</keyword>
<dbReference type="Proteomes" id="UP001234989">
    <property type="component" value="Chromosome 6"/>
</dbReference>
<sequence>MKGVMRFGKKGKLSPWHIGPYRISKKIGKVAYELGLPQDLTTVHQILDRQVRKLRTKEVASCKVLWRNQFVEEATWEAKEDMKMRYPHIFESEANADQGGTHGHHPWTIGLPTVCPAGLWFVSANSPKTQLEIWPSVDPWPDLRFVGQDTDRGSYPWIDAPKSQL</sequence>
<protein>
    <recommendedName>
        <fullName evidence="1">Tf2-1-like SH3-like domain-containing protein</fullName>
    </recommendedName>
</protein>
<dbReference type="InterPro" id="IPR016197">
    <property type="entry name" value="Chromo-like_dom_sf"/>
</dbReference>
<accession>A0AAF0U075</accession>
<feature type="domain" description="Tf2-1-like SH3-like" evidence="1">
    <location>
        <begin position="5"/>
        <end position="45"/>
    </location>
</feature>
<dbReference type="InterPro" id="IPR056924">
    <property type="entry name" value="SH3_Tf2-1"/>
</dbReference>
<evidence type="ECO:0000313" key="2">
    <source>
        <dbReference type="EMBL" id="WMV34223.1"/>
    </source>
</evidence>
<proteinExistence type="predicted"/>
<evidence type="ECO:0000259" key="1">
    <source>
        <dbReference type="Pfam" id="PF24626"/>
    </source>
</evidence>
<evidence type="ECO:0000313" key="3">
    <source>
        <dbReference type="Proteomes" id="UP001234989"/>
    </source>
</evidence>
<gene>
    <name evidence="2" type="ORF">MTR67_027608</name>
</gene>
<name>A0AAF0U075_SOLVR</name>
<dbReference type="EMBL" id="CP133617">
    <property type="protein sequence ID" value="WMV34223.1"/>
    <property type="molecule type" value="Genomic_DNA"/>
</dbReference>